<dbReference type="Pfam" id="PF13377">
    <property type="entry name" value="Peripla_BP_3"/>
    <property type="match status" value="1"/>
</dbReference>
<keyword evidence="6" id="KW-1185">Reference proteome</keyword>
<dbReference type="CDD" id="cd06267">
    <property type="entry name" value="PBP1_LacI_sugar_binding-like"/>
    <property type="match status" value="1"/>
</dbReference>
<evidence type="ECO:0000313" key="6">
    <source>
        <dbReference type="Proteomes" id="UP001155240"/>
    </source>
</evidence>
<dbReference type="Proteomes" id="UP001155240">
    <property type="component" value="Unassembled WGS sequence"/>
</dbReference>
<dbReference type="SUPFAM" id="SSF47413">
    <property type="entry name" value="lambda repressor-like DNA-binding domains"/>
    <property type="match status" value="1"/>
</dbReference>
<dbReference type="InterPro" id="IPR010982">
    <property type="entry name" value="Lambda_DNA-bd_dom_sf"/>
</dbReference>
<dbReference type="InterPro" id="IPR046335">
    <property type="entry name" value="LacI/GalR-like_sensor"/>
</dbReference>
<dbReference type="InterPro" id="IPR000843">
    <property type="entry name" value="HTH_LacI"/>
</dbReference>
<comment type="caution">
    <text evidence="5">The sequence shown here is derived from an EMBL/GenBank/DDBJ whole genome shotgun (WGS) entry which is preliminary data.</text>
</comment>
<evidence type="ECO:0000256" key="3">
    <source>
        <dbReference type="ARBA" id="ARBA00023163"/>
    </source>
</evidence>
<evidence type="ECO:0000259" key="4">
    <source>
        <dbReference type="PROSITE" id="PS50932"/>
    </source>
</evidence>
<proteinExistence type="predicted"/>
<accession>A0A9X2ITW0</accession>
<dbReference type="SMART" id="SM00354">
    <property type="entry name" value="HTH_LACI"/>
    <property type="match status" value="1"/>
</dbReference>
<dbReference type="GO" id="GO:0003700">
    <property type="term" value="F:DNA-binding transcription factor activity"/>
    <property type="evidence" value="ECO:0007669"/>
    <property type="project" value="TreeGrafter"/>
</dbReference>
<dbReference type="AlphaFoldDB" id="A0A9X2ITW0"/>
<keyword evidence="2" id="KW-0238">DNA-binding</keyword>
<evidence type="ECO:0000256" key="1">
    <source>
        <dbReference type="ARBA" id="ARBA00023015"/>
    </source>
</evidence>
<name>A0A9X2ITW0_9MICO</name>
<dbReference type="SUPFAM" id="SSF53822">
    <property type="entry name" value="Periplasmic binding protein-like I"/>
    <property type="match status" value="1"/>
</dbReference>
<keyword evidence="1" id="KW-0805">Transcription regulation</keyword>
<dbReference type="PANTHER" id="PTHR30146:SF109">
    <property type="entry name" value="HTH-TYPE TRANSCRIPTIONAL REGULATOR GALS"/>
    <property type="match status" value="1"/>
</dbReference>
<reference evidence="5" key="1">
    <citation type="submission" date="2022-06" db="EMBL/GenBank/DDBJ databases">
        <title>Whole genome shotgun sequencing (WGS) of Rathayibacter sp. ZW T2_19, isolated from stored onions (Allium cepa).</title>
        <authorList>
            <person name="Stoll D.A."/>
            <person name="Huch M."/>
        </authorList>
    </citation>
    <scope>NUCLEOTIDE SEQUENCE</scope>
    <source>
        <strain evidence="5">ZW T2_19</strain>
    </source>
</reference>
<protein>
    <submittedName>
        <fullName evidence="5">LacI family transcriptional regulator</fullName>
    </submittedName>
</protein>
<keyword evidence="3" id="KW-0804">Transcription</keyword>
<gene>
    <name evidence="5" type="ORF">NB037_06380</name>
</gene>
<dbReference type="PANTHER" id="PTHR30146">
    <property type="entry name" value="LACI-RELATED TRANSCRIPTIONAL REPRESSOR"/>
    <property type="match status" value="1"/>
</dbReference>
<evidence type="ECO:0000256" key="2">
    <source>
        <dbReference type="ARBA" id="ARBA00023125"/>
    </source>
</evidence>
<dbReference type="InterPro" id="IPR028082">
    <property type="entry name" value="Peripla_BP_I"/>
</dbReference>
<dbReference type="Gene3D" id="1.10.260.40">
    <property type="entry name" value="lambda repressor-like DNA-binding domains"/>
    <property type="match status" value="1"/>
</dbReference>
<evidence type="ECO:0000313" key="5">
    <source>
        <dbReference type="EMBL" id="MCM6762044.1"/>
    </source>
</evidence>
<dbReference type="EMBL" id="JAMRYM010000017">
    <property type="protein sequence ID" value="MCM6762044.1"/>
    <property type="molecule type" value="Genomic_DNA"/>
</dbReference>
<dbReference type="CDD" id="cd01392">
    <property type="entry name" value="HTH_LacI"/>
    <property type="match status" value="1"/>
</dbReference>
<organism evidence="5 6">
    <name type="scientific">Rathayibacter rubneri</name>
    <dbReference type="NCBI Taxonomy" id="2950106"/>
    <lineage>
        <taxon>Bacteria</taxon>
        <taxon>Bacillati</taxon>
        <taxon>Actinomycetota</taxon>
        <taxon>Actinomycetes</taxon>
        <taxon>Micrococcales</taxon>
        <taxon>Microbacteriaceae</taxon>
        <taxon>Rathayibacter</taxon>
    </lineage>
</organism>
<sequence length="296" mass="31525">MSQVLNGYTDRFAADTTERVLRAAKELDYEPSAVGRMLRTGSSNFVIALIPNTTFGGNLQDIFDTVTALLADHGLSLVLHLSTQSPGALDRILSGIRPRAVLSLQPFTPDERRILAERKVPAFDPTIDGDTNYDIGLLQAEYLIGRGYQRLAFAHLHDQRSDPYGSGRERAVTDACAAAGLPAPESLGVAIDQPSADAALATLQPGTGVICYNDDVAIALMTAAARRGWRVPDEVGLIGMDDTPLAQVMNPRLTTVGYSLAAAAHQTTETALLAIGQEVTASPMDIGLRIVHGDSC</sequence>
<dbReference type="Gene3D" id="3.40.50.2300">
    <property type="match status" value="2"/>
</dbReference>
<feature type="domain" description="HTH lacI-type" evidence="4">
    <location>
        <begin position="1"/>
        <end position="40"/>
    </location>
</feature>
<dbReference type="GO" id="GO:0000976">
    <property type="term" value="F:transcription cis-regulatory region binding"/>
    <property type="evidence" value="ECO:0007669"/>
    <property type="project" value="TreeGrafter"/>
</dbReference>
<dbReference type="PROSITE" id="PS50932">
    <property type="entry name" value="HTH_LACI_2"/>
    <property type="match status" value="1"/>
</dbReference>